<dbReference type="PROSITE" id="PS50011">
    <property type="entry name" value="PROTEIN_KINASE_DOM"/>
    <property type="match status" value="1"/>
</dbReference>
<evidence type="ECO:0000256" key="1">
    <source>
        <dbReference type="ARBA" id="ARBA00004251"/>
    </source>
</evidence>
<comment type="catalytic activity">
    <reaction evidence="17">
        <text>L-seryl-[protein] + ATP = O-phospho-L-seryl-[protein] + ADP + H(+)</text>
        <dbReference type="Rhea" id="RHEA:17989"/>
        <dbReference type="Rhea" id="RHEA-COMP:9863"/>
        <dbReference type="Rhea" id="RHEA-COMP:11604"/>
        <dbReference type="ChEBI" id="CHEBI:15378"/>
        <dbReference type="ChEBI" id="CHEBI:29999"/>
        <dbReference type="ChEBI" id="CHEBI:30616"/>
        <dbReference type="ChEBI" id="CHEBI:83421"/>
        <dbReference type="ChEBI" id="CHEBI:456216"/>
        <dbReference type="EC" id="2.7.11.1"/>
    </reaction>
</comment>
<dbReference type="GO" id="GO:0030247">
    <property type="term" value="F:polysaccharide binding"/>
    <property type="evidence" value="ECO:0007669"/>
    <property type="project" value="InterPro"/>
</dbReference>
<accession>A0A1W0VZ17</accession>
<comment type="subcellular location">
    <subcellularLocation>
        <location evidence="1">Cell membrane</location>
        <topology evidence="1">Single-pass type I membrane protein</topology>
    </subcellularLocation>
</comment>
<evidence type="ECO:0000313" key="24">
    <source>
        <dbReference type="Proteomes" id="UP000000768"/>
    </source>
</evidence>
<dbReference type="Proteomes" id="UP000000768">
    <property type="component" value="Chromosome 3"/>
</dbReference>
<evidence type="ECO:0000256" key="17">
    <source>
        <dbReference type="ARBA" id="ARBA00048679"/>
    </source>
</evidence>
<dbReference type="FunFam" id="1.10.510.10:FF:000161">
    <property type="entry name" value="Wall-associated receptor kinase-like 20"/>
    <property type="match status" value="1"/>
</dbReference>
<evidence type="ECO:0000256" key="8">
    <source>
        <dbReference type="ARBA" id="ARBA00022729"/>
    </source>
</evidence>
<dbReference type="FunFam" id="3.30.200.20:FF:000214">
    <property type="entry name" value="WAK1-OsWAK receptor-like cytoplasmic kinase (OsWAK-RLCK)"/>
    <property type="match status" value="1"/>
</dbReference>
<dbReference type="PROSITE" id="PS00107">
    <property type="entry name" value="PROTEIN_KINASE_ATP"/>
    <property type="match status" value="1"/>
</dbReference>
<evidence type="ECO:0000256" key="6">
    <source>
        <dbReference type="ARBA" id="ARBA00022679"/>
    </source>
</evidence>
<dbReference type="GO" id="GO:0007166">
    <property type="term" value="P:cell surface receptor signaling pathway"/>
    <property type="evidence" value="ECO:0000318"/>
    <property type="project" value="GO_Central"/>
</dbReference>
<dbReference type="Gene3D" id="1.10.510.10">
    <property type="entry name" value="Transferase(Phosphotransferase) domain 1"/>
    <property type="match status" value="1"/>
</dbReference>
<dbReference type="OMA" id="HRGCEAV"/>
<evidence type="ECO:0000256" key="19">
    <source>
        <dbReference type="SAM" id="MobiDB-lite"/>
    </source>
</evidence>
<dbReference type="PANTHER" id="PTHR46008">
    <property type="entry name" value="LEAF RUST 10 DISEASE-RESISTANCE LOCUS RECEPTOR-LIKE PROTEIN KINASE-LIKE 1.4"/>
    <property type="match status" value="1"/>
</dbReference>
<keyword evidence="8 21" id="KW-0732">Signal</keyword>
<dbReference type="InterPro" id="IPR008271">
    <property type="entry name" value="Ser/Thr_kinase_AS"/>
</dbReference>
<dbReference type="InterPro" id="IPR001245">
    <property type="entry name" value="Ser-Thr/Tyr_kinase_cat_dom"/>
</dbReference>
<dbReference type="OrthoDB" id="4062651at2759"/>
<dbReference type="InterPro" id="IPR017441">
    <property type="entry name" value="Protein_kinase_ATP_BS"/>
</dbReference>
<keyword evidence="12 20" id="KW-1133">Transmembrane helix</keyword>
<evidence type="ECO:0000256" key="21">
    <source>
        <dbReference type="SAM" id="SignalP"/>
    </source>
</evidence>
<evidence type="ECO:0000256" key="16">
    <source>
        <dbReference type="ARBA" id="ARBA00047899"/>
    </source>
</evidence>
<feature type="chain" id="PRO_5012303225" description="non-specific serine/threonine protein kinase" evidence="21">
    <location>
        <begin position="43"/>
        <end position="707"/>
    </location>
</feature>
<dbReference type="EMBL" id="CM000762">
    <property type="protein sequence ID" value="OQU87357.1"/>
    <property type="molecule type" value="Genomic_DNA"/>
</dbReference>
<feature type="transmembrane region" description="Helical" evidence="20">
    <location>
        <begin position="310"/>
        <end position="333"/>
    </location>
</feature>
<feature type="signal peptide" evidence="21">
    <location>
        <begin position="1"/>
        <end position="42"/>
    </location>
</feature>
<keyword evidence="14" id="KW-0675">Receptor</keyword>
<dbReference type="Pfam" id="PF07714">
    <property type="entry name" value="PK_Tyr_Ser-Thr"/>
    <property type="match status" value="1"/>
</dbReference>
<proteinExistence type="predicted"/>
<dbReference type="InterPro" id="IPR000719">
    <property type="entry name" value="Prot_kinase_dom"/>
</dbReference>
<evidence type="ECO:0000313" key="23">
    <source>
        <dbReference type="EMBL" id="OQU87357.1"/>
    </source>
</evidence>
<feature type="compositionally biased region" description="Basic and acidic residues" evidence="19">
    <location>
        <begin position="672"/>
        <end position="683"/>
    </location>
</feature>
<keyword evidence="3" id="KW-1003">Cell membrane</keyword>
<evidence type="ECO:0000256" key="2">
    <source>
        <dbReference type="ARBA" id="ARBA00012513"/>
    </source>
</evidence>
<keyword evidence="7 20" id="KW-0812">Transmembrane</keyword>
<dbReference type="Pfam" id="PF14380">
    <property type="entry name" value="WAK_assoc"/>
    <property type="match status" value="1"/>
</dbReference>
<keyword evidence="9 18" id="KW-0547">Nucleotide-binding</keyword>
<dbReference type="SMART" id="SM00220">
    <property type="entry name" value="S_TKc"/>
    <property type="match status" value="1"/>
</dbReference>
<dbReference type="InterPro" id="IPR025287">
    <property type="entry name" value="WAK_GUB"/>
</dbReference>
<dbReference type="GO" id="GO:0004674">
    <property type="term" value="F:protein serine/threonine kinase activity"/>
    <property type="evidence" value="ECO:0007669"/>
    <property type="project" value="UniProtKB-KW"/>
</dbReference>
<keyword evidence="10" id="KW-0418">Kinase</keyword>
<keyword evidence="4" id="KW-0723">Serine/threonine-protein kinase</keyword>
<reference evidence="23 24" key="1">
    <citation type="journal article" date="2009" name="Nature">
        <title>The Sorghum bicolor genome and the diversification of grasses.</title>
        <authorList>
            <person name="Paterson A.H."/>
            <person name="Bowers J.E."/>
            <person name="Bruggmann R."/>
            <person name="Dubchak I."/>
            <person name="Grimwood J."/>
            <person name="Gundlach H."/>
            <person name="Haberer G."/>
            <person name="Hellsten U."/>
            <person name="Mitros T."/>
            <person name="Poliakov A."/>
            <person name="Schmutz J."/>
            <person name="Spannagl M."/>
            <person name="Tang H."/>
            <person name="Wang X."/>
            <person name="Wicker T."/>
            <person name="Bharti A.K."/>
            <person name="Chapman J."/>
            <person name="Feltus F.A."/>
            <person name="Gowik U."/>
            <person name="Grigoriev I.V."/>
            <person name="Lyons E."/>
            <person name="Maher C.A."/>
            <person name="Martis M."/>
            <person name="Narechania A."/>
            <person name="Otillar R.P."/>
            <person name="Penning B.W."/>
            <person name="Salamov A.A."/>
            <person name="Wang Y."/>
            <person name="Zhang L."/>
            <person name="Carpita N.C."/>
            <person name="Freeling M."/>
            <person name="Gingle A.R."/>
            <person name="Hash C.T."/>
            <person name="Keller B."/>
            <person name="Klein P."/>
            <person name="Kresovich S."/>
            <person name="McCann M.C."/>
            <person name="Ming R."/>
            <person name="Peterson D.G."/>
            <person name="Mehboob-ur-Rahman"/>
            <person name="Ware D."/>
            <person name="Westhoff P."/>
            <person name="Mayer K.F."/>
            <person name="Messing J."/>
            <person name="Rokhsar D.S."/>
        </authorList>
    </citation>
    <scope>NUCLEOTIDE SEQUENCE [LARGE SCALE GENOMIC DNA]</scope>
    <source>
        <strain evidence="24">cv. BTx623</strain>
    </source>
</reference>
<evidence type="ECO:0000259" key="22">
    <source>
        <dbReference type="PROSITE" id="PS50011"/>
    </source>
</evidence>
<dbReference type="InterPro" id="IPR011009">
    <property type="entry name" value="Kinase-like_dom_sf"/>
</dbReference>
<gene>
    <name evidence="23" type="ORF">SORBI_3003G262600</name>
</gene>
<keyword evidence="11 18" id="KW-0067">ATP-binding</keyword>
<dbReference type="PANTHER" id="PTHR46008:SF60">
    <property type="entry name" value="PROTEIN KINASE DOMAIN-CONTAINING PROTEIN"/>
    <property type="match status" value="1"/>
</dbReference>
<dbReference type="Gramene" id="OQU87357">
    <property type="protein sequence ID" value="OQU87357"/>
    <property type="gene ID" value="SORBI_3003G262600"/>
</dbReference>
<evidence type="ECO:0000256" key="4">
    <source>
        <dbReference type="ARBA" id="ARBA00022527"/>
    </source>
</evidence>
<evidence type="ECO:0000256" key="13">
    <source>
        <dbReference type="ARBA" id="ARBA00023136"/>
    </source>
</evidence>
<reference evidence="24" key="2">
    <citation type="journal article" date="2018" name="Plant J.">
        <title>The Sorghum bicolor reference genome: improved assembly, gene annotations, a transcriptome atlas, and signatures of genome organization.</title>
        <authorList>
            <person name="McCormick R.F."/>
            <person name="Truong S.K."/>
            <person name="Sreedasyam A."/>
            <person name="Jenkins J."/>
            <person name="Shu S."/>
            <person name="Sims D."/>
            <person name="Kennedy M."/>
            <person name="Amirebrahimi M."/>
            <person name="Weers B.D."/>
            <person name="McKinley B."/>
            <person name="Mattison A."/>
            <person name="Morishige D.T."/>
            <person name="Grimwood J."/>
            <person name="Schmutz J."/>
            <person name="Mullet J.E."/>
        </authorList>
    </citation>
    <scope>NUCLEOTIDE SEQUENCE [LARGE SCALE GENOMIC DNA]</scope>
    <source>
        <strain evidence="24">cv. BTx623</strain>
    </source>
</reference>
<keyword evidence="6" id="KW-0808">Transferase</keyword>
<evidence type="ECO:0000256" key="5">
    <source>
        <dbReference type="ARBA" id="ARBA00022553"/>
    </source>
</evidence>
<keyword evidence="13 20" id="KW-0472">Membrane</keyword>
<dbReference type="GO" id="GO:0005886">
    <property type="term" value="C:plasma membrane"/>
    <property type="evidence" value="ECO:0000318"/>
    <property type="project" value="GO_Central"/>
</dbReference>
<feature type="binding site" evidence="18">
    <location>
        <position position="418"/>
    </location>
    <ligand>
        <name>ATP</name>
        <dbReference type="ChEBI" id="CHEBI:30616"/>
    </ligand>
</feature>
<dbReference type="Gene3D" id="3.30.200.20">
    <property type="entry name" value="Phosphorylase Kinase, domain 1"/>
    <property type="match status" value="1"/>
</dbReference>
<dbReference type="Pfam" id="PF13947">
    <property type="entry name" value="GUB_WAK_bind"/>
    <property type="match status" value="1"/>
</dbReference>
<dbReference type="PROSITE" id="PS00108">
    <property type="entry name" value="PROTEIN_KINASE_ST"/>
    <property type="match status" value="1"/>
</dbReference>
<dbReference type="EC" id="2.7.11.1" evidence="2"/>
<evidence type="ECO:0000256" key="3">
    <source>
        <dbReference type="ARBA" id="ARBA00022475"/>
    </source>
</evidence>
<comment type="catalytic activity">
    <reaction evidence="16">
        <text>L-threonyl-[protein] + ATP = O-phospho-L-threonyl-[protein] + ADP + H(+)</text>
        <dbReference type="Rhea" id="RHEA:46608"/>
        <dbReference type="Rhea" id="RHEA-COMP:11060"/>
        <dbReference type="Rhea" id="RHEA-COMP:11605"/>
        <dbReference type="ChEBI" id="CHEBI:15378"/>
        <dbReference type="ChEBI" id="CHEBI:30013"/>
        <dbReference type="ChEBI" id="CHEBI:30616"/>
        <dbReference type="ChEBI" id="CHEBI:61977"/>
        <dbReference type="ChEBI" id="CHEBI:456216"/>
        <dbReference type="EC" id="2.7.11.1"/>
    </reaction>
</comment>
<feature type="compositionally biased region" description="Polar residues" evidence="19">
    <location>
        <begin position="698"/>
        <end position="707"/>
    </location>
</feature>
<dbReference type="GO" id="GO:0005524">
    <property type="term" value="F:ATP binding"/>
    <property type="evidence" value="ECO:0007669"/>
    <property type="project" value="UniProtKB-UniRule"/>
</dbReference>
<evidence type="ECO:0000256" key="10">
    <source>
        <dbReference type="ARBA" id="ARBA00022777"/>
    </source>
</evidence>
<evidence type="ECO:0000256" key="12">
    <source>
        <dbReference type="ARBA" id="ARBA00022989"/>
    </source>
</evidence>
<organism evidence="23 24">
    <name type="scientific">Sorghum bicolor</name>
    <name type="common">Sorghum</name>
    <name type="synonym">Sorghum vulgare</name>
    <dbReference type="NCBI Taxonomy" id="4558"/>
    <lineage>
        <taxon>Eukaryota</taxon>
        <taxon>Viridiplantae</taxon>
        <taxon>Streptophyta</taxon>
        <taxon>Embryophyta</taxon>
        <taxon>Tracheophyta</taxon>
        <taxon>Spermatophyta</taxon>
        <taxon>Magnoliopsida</taxon>
        <taxon>Liliopsida</taxon>
        <taxon>Poales</taxon>
        <taxon>Poaceae</taxon>
        <taxon>PACMAD clade</taxon>
        <taxon>Panicoideae</taxon>
        <taxon>Andropogonodae</taxon>
        <taxon>Andropogoneae</taxon>
        <taxon>Sorghinae</taxon>
        <taxon>Sorghum</taxon>
    </lineage>
</organism>
<evidence type="ECO:0000256" key="15">
    <source>
        <dbReference type="ARBA" id="ARBA00023180"/>
    </source>
</evidence>
<keyword evidence="5" id="KW-0597">Phosphoprotein</keyword>
<dbReference type="InterPro" id="IPR032872">
    <property type="entry name" value="WAK_assoc_C"/>
</dbReference>
<protein>
    <recommendedName>
        <fullName evidence="2">non-specific serine/threonine protein kinase</fullName>
        <ecNumber evidence="2">2.7.11.1</ecNumber>
    </recommendedName>
</protein>
<evidence type="ECO:0000256" key="9">
    <source>
        <dbReference type="ARBA" id="ARBA00022741"/>
    </source>
</evidence>
<keyword evidence="15" id="KW-0325">Glycoprotein</keyword>
<dbReference type="SUPFAM" id="SSF56112">
    <property type="entry name" value="Protein kinase-like (PK-like)"/>
    <property type="match status" value="1"/>
</dbReference>
<evidence type="ECO:0000256" key="14">
    <source>
        <dbReference type="ARBA" id="ARBA00023170"/>
    </source>
</evidence>
<dbReference type="AlphaFoldDB" id="A0A1W0VZ17"/>
<name>A0A1W0VZ17_SORBI</name>
<feature type="domain" description="Protein kinase" evidence="22">
    <location>
        <begin position="390"/>
        <end position="667"/>
    </location>
</feature>
<evidence type="ECO:0000256" key="7">
    <source>
        <dbReference type="ARBA" id="ARBA00022692"/>
    </source>
</evidence>
<sequence length="707" mass="77675">MSVNPPWLLAAMAAHLPVPPRLPVLLLFVFLAVHVHLPASHAVSPSLPTTYDGSICSKSSMCGGVNISYPFYLSDATREIADYGYNYSCGYTDLKISCQGEWPTETAVISLGGENYTVQHIFYDTRTIILADSDVLPGGSCPALRHNVSFDELWLYNSSTFHNLTFFFGCDTVPFGLEEYKIKCPGFKGPPDAGKGDSFVLVTDEHAMNLEQELARNCNMIVTVPARADVLIAASSQENFTSGGYGDVLKRGFELEWNRINGSEDGCQRCEESNGQCAYGEYREFLGCLCDGGKVGNPDCKRSRSKRKTAIIAGVVAGVAGAAGLAAAIFLFMRRRKQKKVINSSSKLLKYSGSGGTPRSRVGDMESGSIEDPPTHLFTYEELEEATDCFNENRELGDGGFGTVYKGYLKDGRVVAVKRLYNNSYRRVEQFQNEAAILSGLRHPNLVMFYGCTSSQSRELLLVYEFVANGTVADHLHGPRAPERALSWPLRLSIAVESAAALTYLHAIEPPVVHRDVKTTNILLDADYHVKVADFGLSRLFPLDVTHVSTAPQGTPGYVDPEYHQCYQLTDKSDVYSFGVVLVELISSKPAVDITRHRNEINLAGMAISKIQKSQLEELVDLGLGYDTDPATKKMMTMVAELAFRCLQQNGEMRPPIKEVLEVLRSIQGECLTEKDGDKKNKDGPVSPTTVHAPWDSRATTPNTSKD</sequence>
<evidence type="ECO:0000256" key="20">
    <source>
        <dbReference type="SAM" id="Phobius"/>
    </source>
</evidence>
<evidence type="ECO:0000256" key="11">
    <source>
        <dbReference type="ARBA" id="ARBA00022840"/>
    </source>
</evidence>
<keyword evidence="24" id="KW-1185">Reference proteome</keyword>
<feature type="region of interest" description="Disordered" evidence="19">
    <location>
        <begin position="672"/>
        <end position="707"/>
    </location>
</feature>
<dbReference type="InParanoid" id="A0A1W0VZ17"/>
<evidence type="ECO:0000256" key="18">
    <source>
        <dbReference type="PROSITE-ProRule" id="PRU10141"/>
    </source>
</evidence>
<dbReference type="CDD" id="cd14066">
    <property type="entry name" value="STKc_IRAK"/>
    <property type="match status" value="1"/>
</dbReference>
<dbReference type="STRING" id="4558.A0A1W0VZ17"/>